<evidence type="ECO:0008006" key="3">
    <source>
        <dbReference type="Google" id="ProtNLM"/>
    </source>
</evidence>
<evidence type="ECO:0000313" key="1">
    <source>
        <dbReference type="EMBL" id="GAP33470.1"/>
    </source>
</evidence>
<reference evidence="2" key="1">
    <citation type="submission" date="2015-07" db="EMBL/GenBank/DDBJ databases">
        <title>Nocardia seriolae U-1 whole genome shotgun sequence.</title>
        <authorList>
            <person name="Imajoh M."/>
            <person name="Fukumoto Y."/>
            <person name="Sukeda M."/>
            <person name="Yamane J."/>
            <person name="Yamasaki K."/>
            <person name="Shimizu M."/>
            <person name="Ohnishi K."/>
            <person name="Oshima S."/>
        </authorList>
    </citation>
    <scope>NUCLEOTIDE SEQUENCE [LARGE SCALE GENOMIC DNA]</scope>
    <source>
        <strain evidence="2">U-1</strain>
    </source>
</reference>
<reference evidence="1 2" key="2">
    <citation type="journal article" date="2016" name="Genome Announc.">
        <title>Draft Genome Sequence of Erythromycin- and Oxytetracycline-Sensitive Nocardia seriolae Strain U-1 (NBRC 110359).</title>
        <authorList>
            <person name="Imajoh M."/>
            <person name="Sukeda M."/>
            <person name="Shimizu M."/>
            <person name="Yamane J."/>
            <person name="Ohnishi K."/>
            <person name="Oshima S."/>
        </authorList>
    </citation>
    <scope>NUCLEOTIDE SEQUENCE [LARGE SCALE GENOMIC DNA]</scope>
    <source>
        <strain evidence="1 2">U-1</strain>
    </source>
</reference>
<name>A0ABC9Z7A4_9NOCA</name>
<organism evidence="1 2">
    <name type="scientific">Nocardia seriolae</name>
    <dbReference type="NCBI Taxonomy" id="37332"/>
    <lineage>
        <taxon>Bacteria</taxon>
        <taxon>Bacillati</taxon>
        <taxon>Actinomycetota</taxon>
        <taxon>Actinomycetes</taxon>
        <taxon>Mycobacteriales</taxon>
        <taxon>Nocardiaceae</taxon>
        <taxon>Nocardia</taxon>
    </lineage>
</organism>
<evidence type="ECO:0000313" key="2">
    <source>
        <dbReference type="Proteomes" id="UP000037179"/>
    </source>
</evidence>
<keyword evidence="2" id="KW-1185">Reference proteome</keyword>
<dbReference type="AlphaFoldDB" id="A0ABC9Z7A4"/>
<dbReference type="SUPFAM" id="SSF56801">
    <property type="entry name" value="Acetyl-CoA synthetase-like"/>
    <property type="match status" value="1"/>
</dbReference>
<dbReference type="Proteomes" id="UP000037179">
    <property type="component" value="Unassembled WGS sequence"/>
</dbReference>
<dbReference type="InterPro" id="IPR045851">
    <property type="entry name" value="AMP-bd_C_sf"/>
</dbReference>
<sequence>TRRRVDIVTALPETRSGKILRKALRGIADGRTEPVPATIEDPAVLEALRPLLAPNR</sequence>
<accession>A0ABC9Z7A4</accession>
<comment type="caution">
    <text evidence="1">The sequence shown here is derived from an EMBL/GenBank/DDBJ whole genome shotgun (WGS) entry which is preliminary data.</text>
</comment>
<feature type="non-terminal residue" evidence="1">
    <location>
        <position position="1"/>
    </location>
</feature>
<proteinExistence type="predicted"/>
<gene>
    <name evidence="1" type="ORF">NSK11_contig00278-0004</name>
</gene>
<dbReference type="Gene3D" id="3.30.300.30">
    <property type="match status" value="1"/>
</dbReference>
<protein>
    <recommendedName>
        <fullName evidence="3">Propionyl-CoA synthetase</fullName>
    </recommendedName>
</protein>
<dbReference type="EMBL" id="BBYQ01000278">
    <property type="protein sequence ID" value="GAP33470.1"/>
    <property type="molecule type" value="Genomic_DNA"/>
</dbReference>